<dbReference type="Pfam" id="PF13649">
    <property type="entry name" value="Methyltransf_25"/>
    <property type="match status" value="1"/>
</dbReference>
<dbReference type="PANTHER" id="PTHR43861:SF1">
    <property type="entry name" value="TRANS-ACONITATE 2-METHYLTRANSFERASE"/>
    <property type="match status" value="1"/>
</dbReference>
<comment type="caution">
    <text evidence="4">The sequence shown here is derived from an EMBL/GenBank/DDBJ whole genome shotgun (WGS) entry which is preliminary data.</text>
</comment>
<dbReference type="EMBL" id="JBHRVU010000004">
    <property type="protein sequence ID" value="MFC3441446.1"/>
    <property type="molecule type" value="Genomic_DNA"/>
</dbReference>
<evidence type="ECO:0000313" key="4">
    <source>
        <dbReference type="EMBL" id="MFC3441446.1"/>
    </source>
</evidence>
<organism evidence="4 5">
    <name type="scientific">Sphingobium rhizovicinum</name>
    <dbReference type="NCBI Taxonomy" id="432308"/>
    <lineage>
        <taxon>Bacteria</taxon>
        <taxon>Pseudomonadati</taxon>
        <taxon>Pseudomonadota</taxon>
        <taxon>Alphaproteobacteria</taxon>
        <taxon>Sphingomonadales</taxon>
        <taxon>Sphingomonadaceae</taxon>
        <taxon>Sphingobium</taxon>
    </lineage>
</organism>
<dbReference type="GO" id="GO:0032259">
    <property type="term" value="P:methylation"/>
    <property type="evidence" value="ECO:0007669"/>
    <property type="project" value="UniProtKB-KW"/>
</dbReference>
<evidence type="ECO:0000256" key="2">
    <source>
        <dbReference type="ARBA" id="ARBA00022679"/>
    </source>
</evidence>
<dbReference type="InterPro" id="IPR041698">
    <property type="entry name" value="Methyltransf_25"/>
</dbReference>
<protein>
    <submittedName>
        <fullName evidence="4">Class I SAM-dependent methyltransferase</fullName>
        <ecNumber evidence="4">2.1.1.-</ecNumber>
    </submittedName>
</protein>
<evidence type="ECO:0000259" key="3">
    <source>
        <dbReference type="Pfam" id="PF13649"/>
    </source>
</evidence>
<proteinExistence type="predicted"/>
<reference evidence="5" key="1">
    <citation type="journal article" date="2019" name="Int. J. Syst. Evol. Microbiol.">
        <title>The Global Catalogue of Microorganisms (GCM) 10K type strain sequencing project: providing services to taxonomists for standard genome sequencing and annotation.</title>
        <authorList>
            <consortium name="The Broad Institute Genomics Platform"/>
            <consortium name="The Broad Institute Genome Sequencing Center for Infectious Disease"/>
            <person name="Wu L."/>
            <person name="Ma J."/>
        </authorList>
    </citation>
    <scope>NUCLEOTIDE SEQUENCE [LARGE SCALE GENOMIC DNA]</scope>
    <source>
        <strain evidence="5">CCM 7491</strain>
    </source>
</reference>
<evidence type="ECO:0000256" key="1">
    <source>
        <dbReference type="ARBA" id="ARBA00022603"/>
    </source>
</evidence>
<dbReference type="CDD" id="cd02440">
    <property type="entry name" value="AdoMet_MTases"/>
    <property type="match status" value="1"/>
</dbReference>
<accession>A0ABV7NH37</accession>
<dbReference type="PANTHER" id="PTHR43861">
    <property type="entry name" value="TRANS-ACONITATE 2-METHYLTRANSFERASE-RELATED"/>
    <property type="match status" value="1"/>
</dbReference>
<keyword evidence="2 4" id="KW-0808">Transferase</keyword>
<dbReference type="InterPro" id="IPR029063">
    <property type="entry name" value="SAM-dependent_MTases_sf"/>
</dbReference>
<dbReference type="Gene3D" id="3.40.50.150">
    <property type="entry name" value="Vaccinia Virus protein VP39"/>
    <property type="match status" value="1"/>
</dbReference>
<feature type="domain" description="Methyltransferase" evidence="3">
    <location>
        <begin position="53"/>
        <end position="146"/>
    </location>
</feature>
<keyword evidence="5" id="KW-1185">Reference proteome</keyword>
<dbReference type="RefSeq" id="WP_380797732.1">
    <property type="nucleotide sequence ID" value="NZ_JBHRVU010000004.1"/>
</dbReference>
<keyword evidence="1 4" id="KW-0489">Methyltransferase</keyword>
<dbReference type="SUPFAM" id="SSF53335">
    <property type="entry name" value="S-adenosyl-L-methionine-dependent methyltransferases"/>
    <property type="match status" value="1"/>
</dbReference>
<dbReference type="Proteomes" id="UP001595681">
    <property type="component" value="Unassembled WGS sequence"/>
</dbReference>
<sequence>MEQAAILDAAGWTGPNGDVWAQEWRRTDRSFAALSAELDRTIAHVMGEGPVAVADIGCGAGGTALAAADANRHAQVTGIDISAALIAVARERAGANANIRFIAAPVEQAIGAAGPFDLIVSRHGVMFFADPVDAFTRLRAGTRPGGRLVFSCFRAPADNVWARETMAAVGEAPPAADGYAPGPFAFADADFVRGLLAQAGWVQVEARPVDFLYRAGSGEDPVADAVGFFSRIGPAARALKMADPAERPAIVAAVRALCAARLSDGHVDFPAAAWIWSARIPA</sequence>
<dbReference type="EC" id="2.1.1.-" evidence="4"/>
<name>A0ABV7NH37_9SPHN</name>
<evidence type="ECO:0000313" key="5">
    <source>
        <dbReference type="Proteomes" id="UP001595681"/>
    </source>
</evidence>
<gene>
    <name evidence="4" type="ORF">ACFOKF_09620</name>
</gene>
<dbReference type="GO" id="GO:0008168">
    <property type="term" value="F:methyltransferase activity"/>
    <property type="evidence" value="ECO:0007669"/>
    <property type="project" value="UniProtKB-KW"/>
</dbReference>